<reference evidence="3" key="1">
    <citation type="journal article" date="2017" name="Nat. Commun.">
        <title>The asparagus genome sheds light on the origin and evolution of a young Y chromosome.</title>
        <authorList>
            <person name="Harkess A."/>
            <person name="Zhou J."/>
            <person name="Xu C."/>
            <person name="Bowers J.E."/>
            <person name="Van der Hulst R."/>
            <person name="Ayyampalayam S."/>
            <person name="Mercati F."/>
            <person name="Riccardi P."/>
            <person name="McKain M.R."/>
            <person name="Kakrana A."/>
            <person name="Tang H."/>
            <person name="Ray J."/>
            <person name="Groenendijk J."/>
            <person name="Arikit S."/>
            <person name="Mathioni S.M."/>
            <person name="Nakano M."/>
            <person name="Shan H."/>
            <person name="Telgmann-Rauber A."/>
            <person name="Kanno A."/>
            <person name="Yue Z."/>
            <person name="Chen H."/>
            <person name="Li W."/>
            <person name="Chen Y."/>
            <person name="Xu X."/>
            <person name="Zhang Y."/>
            <person name="Luo S."/>
            <person name="Chen H."/>
            <person name="Gao J."/>
            <person name="Mao Z."/>
            <person name="Pires J.C."/>
            <person name="Luo M."/>
            <person name="Kudrna D."/>
            <person name="Wing R.A."/>
            <person name="Meyers B.C."/>
            <person name="Yi K."/>
            <person name="Kong H."/>
            <person name="Lavrijsen P."/>
            <person name="Sunseri F."/>
            <person name="Falavigna A."/>
            <person name="Ye Y."/>
            <person name="Leebens-Mack J.H."/>
            <person name="Chen G."/>
        </authorList>
    </citation>
    <scope>NUCLEOTIDE SEQUENCE [LARGE SCALE GENOMIC DNA]</scope>
    <source>
        <strain evidence="3">cv. DH0086</strain>
    </source>
</reference>
<sequence length="170" mass="19586">MDDEEVEVIRRGSSRKLTRSEARWGSDLRPRSGGDRGKRIGVGCGDWRRWSRGGAGREAEFGWEMYGRMEQIRISYLKLLGEVASLRPVRGANLERGVETPTLRTSEVDMLRQEQEERNKKARRLDEPLQERDHARVQDKAEKQAVMLTKFQMDEEHAALAKLQGEIAHL</sequence>
<organism evidence="2 3">
    <name type="scientific">Asparagus officinalis</name>
    <name type="common">Garden asparagus</name>
    <dbReference type="NCBI Taxonomy" id="4686"/>
    <lineage>
        <taxon>Eukaryota</taxon>
        <taxon>Viridiplantae</taxon>
        <taxon>Streptophyta</taxon>
        <taxon>Embryophyta</taxon>
        <taxon>Tracheophyta</taxon>
        <taxon>Spermatophyta</taxon>
        <taxon>Magnoliopsida</taxon>
        <taxon>Liliopsida</taxon>
        <taxon>Asparagales</taxon>
        <taxon>Asparagaceae</taxon>
        <taxon>Asparagoideae</taxon>
        <taxon>Asparagus</taxon>
    </lineage>
</organism>
<gene>
    <name evidence="2" type="ORF">A4U43_C02F16870</name>
</gene>
<evidence type="ECO:0000313" key="2">
    <source>
        <dbReference type="EMBL" id="ONK78301.1"/>
    </source>
</evidence>
<dbReference type="Proteomes" id="UP000243459">
    <property type="component" value="Chromosome 2"/>
</dbReference>
<dbReference type="Gramene" id="ONK78301">
    <property type="protein sequence ID" value="ONK78301"/>
    <property type="gene ID" value="A4U43_C02F16870"/>
</dbReference>
<protein>
    <submittedName>
        <fullName evidence="2">Uncharacterized protein</fullName>
    </submittedName>
</protein>
<proteinExistence type="predicted"/>
<dbReference type="EMBL" id="CM007382">
    <property type="protein sequence ID" value="ONK78301.1"/>
    <property type="molecule type" value="Genomic_DNA"/>
</dbReference>
<evidence type="ECO:0000256" key="1">
    <source>
        <dbReference type="SAM" id="MobiDB-lite"/>
    </source>
</evidence>
<feature type="region of interest" description="Disordered" evidence="1">
    <location>
        <begin position="111"/>
        <end position="132"/>
    </location>
</feature>
<keyword evidence="3" id="KW-1185">Reference proteome</keyword>
<evidence type="ECO:0000313" key="3">
    <source>
        <dbReference type="Proteomes" id="UP000243459"/>
    </source>
</evidence>
<accession>A0A5P1FNN9</accession>
<feature type="compositionally biased region" description="Basic and acidic residues" evidence="1">
    <location>
        <begin position="20"/>
        <end position="38"/>
    </location>
</feature>
<dbReference type="AlphaFoldDB" id="A0A5P1FNN9"/>
<feature type="region of interest" description="Disordered" evidence="1">
    <location>
        <begin position="20"/>
        <end position="40"/>
    </location>
</feature>
<name>A0A5P1FNN9_ASPOF</name>